<evidence type="ECO:0000313" key="2">
    <source>
        <dbReference type="EMBL" id="PJJ48264.1"/>
    </source>
</evidence>
<evidence type="ECO:0000259" key="1">
    <source>
        <dbReference type="PROSITE" id="PS50995"/>
    </source>
</evidence>
<dbReference type="InterPro" id="IPR036390">
    <property type="entry name" value="WH_DNA-bd_sf"/>
</dbReference>
<dbReference type="InterPro" id="IPR036388">
    <property type="entry name" value="WH-like_DNA-bd_sf"/>
</dbReference>
<dbReference type="InterPro" id="IPR000835">
    <property type="entry name" value="HTH_MarR-typ"/>
</dbReference>
<accession>A0A0B2BAH9</accession>
<proteinExistence type="predicted"/>
<sequence>MNLDEAPERLRTLPSWLLAQAALHARREVASALTGVDGHRSEFAALACLDEQGPISQVELAGRIGLDRSDVVRLVDRLADAGCVVREPDPADRRRNLLTLTADGRRRLDELDERIRGAQAETLSALTDAEREQLVSLLRSVLGDGGSPRRAV</sequence>
<dbReference type="EMBL" id="PGEZ01000003">
    <property type="protein sequence ID" value="PJJ48264.1"/>
    <property type="molecule type" value="Genomic_DNA"/>
</dbReference>
<dbReference type="RefSeq" id="WP_039355811.1">
    <property type="nucleotide sequence ID" value="NZ_PGEZ01000003.1"/>
</dbReference>
<dbReference type="AlphaFoldDB" id="A0A0B2BAH9"/>
<dbReference type="PANTHER" id="PTHR33164:SF57">
    <property type="entry name" value="MARR-FAMILY TRANSCRIPTIONAL REGULATOR"/>
    <property type="match status" value="1"/>
</dbReference>
<dbReference type="SUPFAM" id="SSF46785">
    <property type="entry name" value="Winged helix' DNA-binding domain"/>
    <property type="match status" value="1"/>
</dbReference>
<dbReference type="GO" id="GO:0003700">
    <property type="term" value="F:DNA-binding transcription factor activity"/>
    <property type="evidence" value="ECO:0007669"/>
    <property type="project" value="InterPro"/>
</dbReference>
<dbReference type="PROSITE" id="PS50995">
    <property type="entry name" value="HTH_MARR_2"/>
    <property type="match status" value="1"/>
</dbReference>
<dbReference type="GO" id="GO:0003677">
    <property type="term" value="F:DNA binding"/>
    <property type="evidence" value="ECO:0007669"/>
    <property type="project" value="UniProtKB-KW"/>
</dbReference>
<dbReference type="Gene3D" id="1.10.10.10">
    <property type="entry name" value="Winged helix-like DNA-binding domain superfamily/Winged helix DNA-binding domain"/>
    <property type="match status" value="1"/>
</dbReference>
<dbReference type="Pfam" id="PF01047">
    <property type="entry name" value="MarR"/>
    <property type="match status" value="1"/>
</dbReference>
<feature type="domain" description="HTH marR-type" evidence="1">
    <location>
        <begin position="1"/>
        <end position="143"/>
    </location>
</feature>
<gene>
    <name evidence="2" type="ORF">CLV56_3968</name>
</gene>
<name>A0A0B2BAH9_9ACTN</name>
<dbReference type="PANTHER" id="PTHR33164">
    <property type="entry name" value="TRANSCRIPTIONAL REGULATOR, MARR FAMILY"/>
    <property type="match status" value="1"/>
</dbReference>
<keyword evidence="3" id="KW-1185">Reference proteome</keyword>
<comment type="caution">
    <text evidence="2">The sequence shown here is derived from an EMBL/GenBank/DDBJ whole genome shotgun (WGS) entry which is preliminary data.</text>
</comment>
<dbReference type="SMART" id="SM00347">
    <property type="entry name" value="HTH_MARR"/>
    <property type="match status" value="1"/>
</dbReference>
<dbReference type="OrthoDB" id="9815567at2"/>
<keyword evidence="2" id="KW-0238">DNA-binding</keyword>
<organism evidence="2 3">
    <name type="scientific">Mumia flava</name>
    <dbReference type="NCBI Taxonomy" id="1348852"/>
    <lineage>
        <taxon>Bacteria</taxon>
        <taxon>Bacillati</taxon>
        <taxon>Actinomycetota</taxon>
        <taxon>Actinomycetes</taxon>
        <taxon>Propionibacteriales</taxon>
        <taxon>Nocardioidaceae</taxon>
        <taxon>Mumia</taxon>
    </lineage>
</organism>
<reference evidence="2 3" key="1">
    <citation type="submission" date="2017-11" db="EMBL/GenBank/DDBJ databases">
        <title>Genomic Encyclopedia of Archaeal and Bacterial Type Strains, Phase II (KMG-II): From Individual Species to Whole Genera.</title>
        <authorList>
            <person name="Goeker M."/>
        </authorList>
    </citation>
    <scope>NUCLEOTIDE SEQUENCE [LARGE SCALE GENOMIC DNA]</scope>
    <source>
        <strain evidence="2 3">DSM 27763</strain>
    </source>
</reference>
<protein>
    <submittedName>
        <fullName evidence="2">DNA-binding MarR family transcriptional regulator</fullName>
    </submittedName>
</protein>
<dbReference type="InterPro" id="IPR039422">
    <property type="entry name" value="MarR/SlyA-like"/>
</dbReference>
<dbReference type="Proteomes" id="UP000230842">
    <property type="component" value="Unassembled WGS sequence"/>
</dbReference>
<evidence type="ECO:0000313" key="3">
    <source>
        <dbReference type="Proteomes" id="UP000230842"/>
    </source>
</evidence>
<dbReference type="GO" id="GO:0006950">
    <property type="term" value="P:response to stress"/>
    <property type="evidence" value="ECO:0007669"/>
    <property type="project" value="TreeGrafter"/>
</dbReference>
<dbReference type="PRINTS" id="PR00598">
    <property type="entry name" value="HTHMARR"/>
</dbReference>